<dbReference type="InterPro" id="IPR044144">
    <property type="entry name" value="SAF_UxaA/GarD"/>
</dbReference>
<keyword evidence="2" id="KW-0456">Lyase</keyword>
<reference evidence="4" key="2">
    <citation type="submission" date="2021-09" db="EMBL/GenBank/DDBJ databases">
        <authorList>
            <person name="Gilroy R."/>
        </authorList>
    </citation>
    <scope>NUCLEOTIDE SEQUENCE</scope>
    <source>
        <strain evidence="4">7318</strain>
    </source>
</reference>
<dbReference type="EMBL" id="DYVR01000038">
    <property type="protein sequence ID" value="HJF84297.1"/>
    <property type="molecule type" value="Genomic_DNA"/>
</dbReference>
<accession>A0A921L7A1</accession>
<dbReference type="Gene3D" id="2.30.130.110">
    <property type="match status" value="1"/>
</dbReference>
<sequence length="495" mass="53860">MDILQINKLDNVAVALKDLAKGDIVSANDFTVTVQEDIPSGHKIALKNIAAGENIIKYSFPIGHADGAIAPGSHVHTHNLKTNLGSILSYEYNPVAPVALPVSNKTTFMGYKRENGTVGTRNNLWIVPTVNCVTSTVRYLEKIGRELIKNYANIDDCMGIVHPYGCSQIGTDYTMTQKILADIVNHPNAGAVLVVSLGCENNNLTEFKKVLGDYNPDRVKFMVTQEVEDEDITGRHLLEELAEFANRYKREQCPVSDLRIGLKCGGSDGFSGITANPLIGELSDLVIGSGGTTVLTEVPEMFGAETLLMNRAKNEETFHKTVDLINNFKAYFKRYNQPISDNPSPGNKKGGITTLEDKSLGCVQKGGHAQVVDVLSYGDTVQTAGLQLLNGPGNDSVSTTALAASGCQIILFSTGRGTPWGTIVPTVKIATNSRLAYYKAKWIDFNAGRLLDGTVMEKLRDDLWETILEIASGRQTKAEQMNFNEIAVWKDGVTE</sequence>
<feature type="domain" description="SAF" evidence="3">
    <location>
        <begin position="10"/>
        <end position="81"/>
    </location>
</feature>
<dbReference type="GO" id="GO:0016829">
    <property type="term" value="F:lyase activity"/>
    <property type="evidence" value="ECO:0007669"/>
    <property type="project" value="UniProtKB-KW"/>
</dbReference>
<dbReference type="Pfam" id="PF04295">
    <property type="entry name" value="GD_AH_second"/>
    <property type="match status" value="1"/>
</dbReference>
<dbReference type="GO" id="GO:0019698">
    <property type="term" value="P:D-galacturonate catabolic process"/>
    <property type="evidence" value="ECO:0007669"/>
    <property type="project" value="TreeGrafter"/>
</dbReference>
<dbReference type="SMART" id="SM00858">
    <property type="entry name" value="SAF"/>
    <property type="match status" value="1"/>
</dbReference>
<reference evidence="4" key="1">
    <citation type="journal article" date="2021" name="PeerJ">
        <title>Extensive microbial diversity within the chicken gut microbiome revealed by metagenomics and culture.</title>
        <authorList>
            <person name="Gilroy R."/>
            <person name="Ravi A."/>
            <person name="Getino M."/>
            <person name="Pursley I."/>
            <person name="Horton D.L."/>
            <person name="Alikhan N.F."/>
            <person name="Baker D."/>
            <person name="Gharbi K."/>
            <person name="Hall N."/>
            <person name="Watson M."/>
            <person name="Adriaenssens E.M."/>
            <person name="Foster-Nyarko E."/>
            <person name="Jarju S."/>
            <person name="Secka A."/>
            <person name="Antonio M."/>
            <person name="Oren A."/>
            <person name="Chaudhuri R.R."/>
            <person name="La Ragione R."/>
            <person name="Hildebrand F."/>
            <person name="Pallen M.J."/>
        </authorList>
    </citation>
    <scope>NUCLEOTIDE SEQUENCE</scope>
    <source>
        <strain evidence="4">7318</strain>
    </source>
</reference>
<dbReference type="AlphaFoldDB" id="A0A921L7A1"/>
<evidence type="ECO:0000256" key="1">
    <source>
        <dbReference type="ARBA" id="ARBA00010986"/>
    </source>
</evidence>
<protein>
    <submittedName>
        <fullName evidence="4">Altronate dehydratase family protein</fullName>
    </submittedName>
</protein>
<comment type="similarity">
    <text evidence="1">Belongs to the UxaA family.</text>
</comment>
<proteinExistence type="inferred from homology"/>
<evidence type="ECO:0000256" key="2">
    <source>
        <dbReference type="ARBA" id="ARBA00023239"/>
    </source>
</evidence>
<evidence type="ECO:0000313" key="5">
    <source>
        <dbReference type="Proteomes" id="UP000780768"/>
    </source>
</evidence>
<dbReference type="Pfam" id="PF20629">
    <property type="entry name" value="GD_AH_C"/>
    <property type="match status" value="1"/>
</dbReference>
<evidence type="ECO:0000259" key="3">
    <source>
        <dbReference type="SMART" id="SM00858"/>
    </source>
</evidence>
<organism evidence="4 5">
    <name type="scientific">Megamonas hypermegale</name>
    <dbReference type="NCBI Taxonomy" id="158847"/>
    <lineage>
        <taxon>Bacteria</taxon>
        <taxon>Bacillati</taxon>
        <taxon>Bacillota</taxon>
        <taxon>Negativicutes</taxon>
        <taxon>Selenomonadales</taxon>
        <taxon>Selenomonadaceae</taxon>
        <taxon>Megamonas</taxon>
    </lineage>
</organism>
<dbReference type="InterPro" id="IPR007392">
    <property type="entry name" value="GD_AH_second"/>
</dbReference>
<comment type="caution">
    <text evidence="4">The sequence shown here is derived from an EMBL/GenBank/DDBJ whole genome shotgun (WGS) entry which is preliminary data.</text>
</comment>
<dbReference type="PANTHER" id="PTHR30536:SF5">
    <property type="entry name" value="ALTRONATE DEHYDRATASE"/>
    <property type="match status" value="1"/>
</dbReference>
<dbReference type="InterPro" id="IPR013974">
    <property type="entry name" value="SAF"/>
</dbReference>
<dbReference type="Proteomes" id="UP000780768">
    <property type="component" value="Unassembled WGS sequence"/>
</dbReference>
<dbReference type="Pfam" id="PF08666">
    <property type="entry name" value="SAF"/>
    <property type="match status" value="1"/>
</dbReference>
<gene>
    <name evidence="4" type="ORF">K8V65_01335</name>
</gene>
<dbReference type="PANTHER" id="PTHR30536">
    <property type="entry name" value="ALTRONATE/GALACTARATE DEHYDRATASE"/>
    <property type="match status" value="1"/>
</dbReference>
<name>A0A921L7A1_9FIRM</name>
<dbReference type="InterPro" id="IPR048332">
    <property type="entry name" value="GD_AH_C"/>
</dbReference>
<dbReference type="InterPro" id="IPR052172">
    <property type="entry name" value="UxaA_altronate/galactarate_dh"/>
</dbReference>
<evidence type="ECO:0000313" key="4">
    <source>
        <dbReference type="EMBL" id="HJF84297.1"/>
    </source>
</evidence>
<dbReference type="CDD" id="cd11613">
    <property type="entry name" value="SAF_AH_GD"/>
    <property type="match status" value="1"/>
</dbReference>